<feature type="region of interest" description="Disordered" evidence="11">
    <location>
        <begin position="1"/>
        <end position="46"/>
    </location>
</feature>
<dbReference type="InterPro" id="IPR014758">
    <property type="entry name" value="Met-tRNA_synth"/>
</dbReference>
<keyword evidence="6 10" id="KW-0648">Protein biosynthesis</keyword>
<dbReference type="InterPro" id="IPR033911">
    <property type="entry name" value="MetRS_core"/>
</dbReference>
<dbReference type="PANTHER" id="PTHR43326:SF1">
    <property type="entry name" value="METHIONINE--TRNA LIGASE, MITOCHONDRIAL"/>
    <property type="match status" value="1"/>
</dbReference>
<protein>
    <recommendedName>
        <fullName evidence="9">Probable methionine--tRNA ligase, mitochondrial</fullName>
        <ecNumber evidence="2">6.1.1.10</ecNumber>
    </recommendedName>
</protein>
<evidence type="ECO:0000256" key="4">
    <source>
        <dbReference type="ARBA" id="ARBA00022741"/>
    </source>
</evidence>
<evidence type="ECO:0000256" key="11">
    <source>
        <dbReference type="SAM" id="MobiDB-lite"/>
    </source>
</evidence>
<dbReference type="InterPro" id="IPR015413">
    <property type="entry name" value="Methionyl/Leucyl_tRNA_Synth"/>
</dbReference>
<evidence type="ECO:0000256" key="8">
    <source>
        <dbReference type="ARBA" id="ARBA00047364"/>
    </source>
</evidence>
<dbReference type="GO" id="GO:0006431">
    <property type="term" value="P:methionyl-tRNA aminoacylation"/>
    <property type="evidence" value="ECO:0007669"/>
    <property type="project" value="InterPro"/>
</dbReference>
<evidence type="ECO:0000256" key="6">
    <source>
        <dbReference type="ARBA" id="ARBA00022917"/>
    </source>
</evidence>
<keyword evidence="14" id="KW-1185">Reference proteome</keyword>
<dbReference type="SUPFAM" id="SSF47323">
    <property type="entry name" value="Anticodon-binding domain of a subclass of class I aminoacyl-tRNA synthetases"/>
    <property type="match status" value="1"/>
</dbReference>
<feature type="compositionally biased region" description="Basic residues" evidence="11">
    <location>
        <begin position="31"/>
        <end position="43"/>
    </location>
</feature>
<evidence type="ECO:0000259" key="12">
    <source>
        <dbReference type="SMART" id="SM00353"/>
    </source>
</evidence>
<dbReference type="FunFam" id="2.170.220.10:FF:000001">
    <property type="entry name" value="methionine--tRNA ligase, mitochondrial"/>
    <property type="match status" value="1"/>
</dbReference>
<dbReference type="GO" id="GO:0046983">
    <property type="term" value="F:protein dimerization activity"/>
    <property type="evidence" value="ECO:0007669"/>
    <property type="project" value="InterPro"/>
</dbReference>
<dbReference type="Gene3D" id="2.170.220.10">
    <property type="match status" value="1"/>
</dbReference>
<dbReference type="InterPro" id="IPR014729">
    <property type="entry name" value="Rossmann-like_a/b/a_fold"/>
</dbReference>
<proteinExistence type="inferred from homology"/>
<evidence type="ECO:0000256" key="5">
    <source>
        <dbReference type="ARBA" id="ARBA00022840"/>
    </source>
</evidence>
<dbReference type="InterPro" id="IPR041872">
    <property type="entry name" value="Anticodon_Met"/>
</dbReference>
<name>A0AAF0IU57_9BASI</name>
<evidence type="ECO:0000313" key="13">
    <source>
        <dbReference type="EMBL" id="WFD04158.1"/>
    </source>
</evidence>
<reference evidence="13" key="1">
    <citation type="submission" date="2023-03" db="EMBL/GenBank/DDBJ databases">
        <title>Mating type loci evolution in Malassezia.</title>
        <authorList>
            <person name="Coelho M.A."/>
        </authorList>
    </citation>
    <scope>NUCLEOTIDE SEQUENCE</scope>
    <source>
        <strain evidence="13">CBS 7876</strain>
    </source>
</reference>
<dbReference type="NCBIfam" id="TIGR00398">
    <property type="entry name" value="metG"/>
    <property type="match status" value="1"/>
</dbReference>
<dbReference type="SUPFAM" id="SSF52374">
    <property type="entry name" value="Nucleotidylyl transferase"/>
    <property type="match status" value="1"/>
</dbReference>
<comment type="similarity">
    <text evidence="1 10">Belongs to the class-I aminoacyl-tRNA synthetase family.</text>
</comment>
<sequence length="833" mass="92273">MFDAASREPRTRRTPSRAATKHDVGSPPAPPKRRRARPPHRKTDHSVIERRRREKINDRLLRLQSVVPACRTQARELFERKGQDASDTRIDSELVLEKLCIISHTVDYVAQLTSQLDAYRAQCQCEPSIPAPKDDSNAHRAFAHDGHECSATREPSESALSAERQSAPEDSASSSEPESPPEGAEVLEPLPSLAYFVGPAYAAPVPQKPPATPHYAVADVRTDLHAPAYGSRPAAHRAYCLCPTMRRDEAAHGRFGAARLAHPAAPEWARRLAAQVRVHAPARAVRCASNKPYYVTTPIFYVNAEPHIGHLHSDVLADVLGRYQALRTGGWSRSADGVYPPPTQVQFATGTDEHGMKVQRVAEAEGVSPRALCDRVSVRFKVRRRLTQALADEANIAYTRFIRTTDADHAEAVAAFWRTLVDRGHVYLGKHEGWYAVSDEAFYPESQVRQVMHDGQVVHESIESGQRVEWTTETNYKFRLSAFQQPLLAWLEENPGVIQPRGMYERVLSEVRNGLSDLSISRPRSRLHWGIPVPDDAEHTMYVWVDALINYLTAVGYAGGAAPRAWPADVHVVGKDIVRFHAVYWPALLMAAGLPLPRTVVAHAHWTVERAKMSKSRGNSVNPFEVLAKYGSDTIRCFLMRAGGNLSSDADYSEAQLQEFQRKYLQGQLGNLLSRVLAPKIQARLTERASGAQVAAPMLVEEDVALATGLAALPAAFDAHMASFELGRALQAVFEVLALANEHVQRVAPWSADTPVDGVHRSVYLSCETLRVCGVLLQAIMPHAMGRLLDELQVEPAQRTFAALRAGDELALRTHLPIRTARDKIPPLFPRLP</sequence>
<evidence type="ECO:0000256" key="2">
    <source>
        <dbReference type="ARBA" id="ARBA00012838"/>
    </source>
</evidence>
<dbReference type="Pfam" id="PF00010">
    <property type="entry name" value="HLH"/>
    <property type="match status" value="1"/>
</dbReference>
<dbReference type="Proteomes" id="UP001214603">
    <property type="component" value="Chromosome 7"/>
</dbReference>
<keyword evidence="3 10" id="KW-0436">Ligase</keyword>
<organism evidence="13 14">
    <name type="scientific">Malassezia obtusa</name>
    <dbReference type="NCBI Taxonomy" id="76774"/>
    <lineage>
        <taxon>Eukaryota</taxon>
        <taxon>Fungi</taxon>
        <taxon>Dikarya</taxon>
        <taxon>Basidiomycota</taxon>
        <taxon>Ustilaginomycotina</taxon>
        <taxon>Malasseziomycetes</taxon>
        <taxon>Malasseziales</taxon>
        <taxon>Malasseziaceae</taxon>
        <taxon>Malassezia</taxon>
    </lineage>
</organism>
<dbReference type="AlphaFoldDB" id="A0AAF0IU57"/>
<feature type="compositionally biased region" description="Basic and acidic residues" evidence="11">
    <location>
        <begin position="1"/>
        <end position="11"/>
    </location>
</feature>
<dbReference type="EMBL" id="CP119940">
    <property type="protein sequence ID" value="WFD04158.1"/>
    <property type="molecule type" value="Genomic_DNA"/>
</dbReference>
<keyword evidence="7 10" id="KW-0030">Aminoacyl-tRNA synthetase</keyword>
<dbReference type="CDD" id="cd00814">
    <property type="entry name" value="MetRS_core"/>
    <property type="match status" value="1"/>
</dbReference>
<keyword evidence="5 10" id="KW-0067">ATP-binding</keyword>
<dbReference type="InterPro" id="IPR036638">
    <property type="entry name" value="HLH_DNA-bd_sf"/>
</dbReference>
<dbReference type="InterPro" id="IPR011598">
    <property type="entry name" value="bHLH_dom"/>
</dbReference>
<dbReference type="Gene3D" id="4.10.280.10">
    <property type="entry name" value="Helix-loop-helix DNA-binding domain"/>
    <property type="match status" value="1"/>
</dbReference>
<dbReference type="PRINTS" id="PR01041">
    <property type="entry name" value="TRNASYNTHMET"/>
</dbReference>
<dbReference type="Pfam" id="PF09334">
    <property type="entry name" value="tRNA-synt_1g"/>
    <property type="match status" value="1"/>
</dbReference>
<dbReference type="EC" id="6.1.1.10" evidence="2"/>
<evidence type="ECO:0000256" key="3">
    <source>
        <dbReference type="ARBA" id="ARBA00022598"/>
    </source>
</evidence>
<evidence type="ECO:0000256" key="9">
    <source>
        <dbReference type="ARBA" id="ARBA00068817"/>
    </source>
</evidence>
<feature type="region of interest" description="Disordered" evidence="11">
    <location>
        <begin position="146"/>
        <end position="186"/>
    </location>
</feature>
<dbReference type="Gene3D" id="3.40.50.620">
    <property type="entry name" value="HUPs"/>
    <property type="match status" value="1"/>
</dbReference>
<dbReference type="Gene3D" id="1.10.730.10">
    <property type="entry name" value="Isoleucyl-tRNA Synthetase, Domain 1"/>
    <property type="match status" value="1"/>
</dbReference>
<feature type="compositionally biased region" description="Low complexity" evidence="11">
    <location>
        <begin position="168"/>
        <end position="184"/>
    </location>
</feature>
<dbReference type="GO" id="GO:0004825">
    <property type="term" value="F:methionine-tRNA ligase activity"/>
    <property type="evidence" value="ECO:0007669"/>
    <property type="project" value="UniProtKB-EC"/>
</dbReference>
<evidence type="ECO:0000256" key="10">
    <source>
        <dbReference type="RuleBase" id="RU363039"/>
    </source>
</evidence>
<dbReference type="InterPro" id="IPR023457">
    <property type="entry name" value="Met-tRNA_synth_2"/>
</dbReference>
<dbReference type="PANTHER" id="PTHR43326">
    <property type="entry name" value="METHIONYL-TRNA SYNTHETASE"/>
    <property type="match status" value="1"/>
</dbReference>
<dbReference type="Pfam" id="PF19303">
    <property type="entry name" value="Anticodon_3"/>
    <property type="match status" value="1"/>
</dbReference>
<dbReference type="SMART" id="SM00353">
    <property type="entry name" value="HLH"/>
    <property type="match status" value="1"/>
</dbReference>
<dbReference type="InterPro" id="IPR009080">
    <property type="entry name" value="tRNAsynth_Ia_anticodon-bd"/>
</dbReference>
<evidence type="ECO:0000256" key="1">
    <source>
        <dbReference type="ARBA" id="ARBA00005594"/>
    </source>
</evidence>
<gene>
    <name evidence="13" type="primary">MSM1</name>
    <name evidence="13" type="ORF">MOBT1_002861</name>
</gene>
<comment type="catalytic activity">
    <reaction evidence="8">
        <text>tRNA(Met) + L-methionine + ATP = L-methionyl-tRNA(Met) + AMP + diphosphate</text>
        <dbReference type="Rhea" id="RHEA:13481"/>
        <dbReference type="Rhea" id="RHEA-COMP:9667"/>
        <dbReference type="Rhea" id="RHEA-COMP:9698"/>
        <dbReference type="ChEBI" id="CHEBI:30616"/>
        <dbReference type="ChEBI" id="CHEBI:33019"/>
        <dbReference type="ChEBI" id="CHEBI:57844"/>
        <dbReference type="ChEBI" id="CHEBI:78442"/>
        <dbReference type="ChEBI" id="CHEBI:78530"/>
        <dbReference type="ChEBI" id="CHEBI:456215"/>
        <dbReference type="EC" id="6.1.1.10"/>
    </reaction>
</comment>
<feature type="domain" description="BHLH" evidence="12">
    <location>
        <begin position="46"/>
        <end position="118"/>
    </location>
</feature>
<feature type="compositionally biased region" description="Basic and acidic residues" evidence="11">
    <location>
        <begin position="146"/>
        <end position="156"/>
    </location>
</feature>
<evidence type="ECO:0000256" key="7">
    <source>
        <dbReference type="ARBA" id="ARBA00023146"/>
    </source>
</evidence>
<dbReference type="GO" id="GO:0005524">
    <property type="term" value="F:ATP binding"/>
    <property type="evidence" value="ECO:0007669"/>
    <property type="project" value="UniProtKB-KW"/>
</dbReference>
<dbReference type="GO" id="GO:0005739">
    <property type="term" value="C:mitochondrion"/>
    <property type="evidence" value="ECO:0007669"/>
    <property type="project" value="UniProtKB-ARBA"/>
</dbReference>
<keyword evidence="4 10" id="KW-0547">Nucleotide-binding</keyword>
<evidence type="ECO:0000313" key="14">
    <source>
        <dbReference type="Proteomes" id="UP001214603"/>
    </source>
</evidence>
<dbReference type="SUPFAM" id="SSF47459">
    <property type="entry name" value="HLH, helix-loop-helix DNA-binding domain"/>
    <property type="match status" value="1"/>
</dbReference>
<accession>A0AAF0IU57</accession>